<protein>
    <submittedName>
        <fullName evidence="2">Uncharacterized protein</fullName>
    </submittedName>
</protein>
<feature type="region of interest" description="Disordered" evidence="1">
    <location>
        <begin position="74"/>
        <end position="97"/>
    </location>
</feature>
<feature type="compositionally biased region" description="Polar residues" evidence="1">
    <location>
        <begin position="1"/>
        <end position="24"/>
    </location>
</feature>
<dbReference type="EMBL" id="LN714496">
    <property type="protein sequence ID" value="CEL73757.1"/>
    <property type="molecule type" value="Genomic_DNA"/>
</dbReference>
<dbReference type="AlphaFoldDB" id="A0A0F7UU94"/>
<feature type="region of interest" description="Disordered" evidence="1">
    <location>
        <begin position="1"/>
        <end position="31"/>
    </location>
</feature>
<sequence length="97" mass="10965">MGLPTNAEQVTGKTRSTMLPQNEFRQVGGGLTDSGIFLKDGTRPGRRLRMLHVWNDPTILRNKYTLGDVAPIKSSRPSCKGQRLRQWHRRKGTLFSS</sequence>
<accession>A0A0F7UU94</accession>
<gene>
    <name evidence="2" type="ORF">BN1205_045205</name>
</gene>
<name>A0A0F7UU94_TOXGV</name>
<reference evidence="2" key="1">
    <citation type="journal article" date="2015" name="PLoS ONE">
        <title>Comprehensive Evaluation of Toxoplasma gondii VEG and Neospora caninum LIV Genomes with Tachyzoite Stage Transcriptome and Proteome Defines Novel Transcript Features.</title>
        <authorList>
            <person name="Ramaprasad A."/>
            <person name="Mourier T."/>
            <person name="Naeem R."/>
            <person name="Malas T.B."/>
            <person name="Moussa E."/>
            <person name="Panigrahi A."/>
            <person name="Vermont S.J."/>
            <person name="Otto T.D."/>
            <person name="Wastling J."/>
            <person name="Pain A."/>
        </authorList>
    </citation>
    <scope>NUCLEOTIDE SEQUENCE</scope>
    <source>
        <strain evidence="2">VEG</strain>
    </source>
</reference>
<evidence type="ECO:0000256" key="1">
    <source>
        <dbReference type="SAM" id="MobiDB-lite"/>
    </source>
</evidence>
<organism evidence="2">
    <name type="scientific">Toxoplasma gondii (strain ATCC 50861 / VEG)</name>
    <dbReference type="NCBI Taxonomy" id="432359"/>
    <lineage>
        <taxon>Eukaryota</taxon>
        <taxon>Sar</taxon>
        <taxon>Alveolata</taxon>
        <taxon>Apicomplexa</taxon>
        <taxon>Conoidasida</taxon>
        <taxon>Coccidia</taxon>
        <taxon>Eucoccidiorida</taxon>
        <taxon>Eimeriorina</taxon>
        <taxon>Sarcocystidae</taxon>
        <taxon>Toxoplasma</taxon>
    </lineage>
</organism>
<proteinExistence type="predicted"/>
<evidence type="ECO:0000313" key="2">
    <source>
        <dbReference type="EMBL" id="CEL73757.1"/>
    </source>
</evidence>
<feature type="compositionally biased region" description="Basic residues" evidence="1">
    <location>
        <begin position="82"/>
        <end position="97"/>
    </location>
</feature>